<dbReference type="EMBL" id="JAMDLW010000065">
    <property type="protein sequence ID" value="MCY9523381.1"/>
    <property type="molecule type" value="Genomic_DNA"/>
</dbReference>
<dbReference type="Proteomes" id="UP001207626">
    <property type="component" value="Unassembled WGS sequence"/>
</dbReference>
<gene>
    <name evidence="1" type="ORF">M5X09_27660</name>
</gene>
<dbReference type="RefSeq" id="WP_087434188.1">
    <property type="nucleotide sequence ID" value="NZ_JAMDLV010000088.1"/>
</dbReference>
<accession>A0ABT4E555</accession>
<evidence type="ECO:0000313" key="1">
    <source>
        <dbReference type="EMBL" id="MCY9523381.1"/>
    </source>
</evidence>
<keyword evidence="2" id="KW-1185">Reference proteome</keyword>
<name>A0ABT4E555_9BACL</name>
<organism evidence="1 2">
    <name type="scientific">Paenibacillus apiarius</name>
    <dbReference type="NCBI Taxonomy" id="46240"/>
    <lineage>
        <taxon>Bacteria</taxon>
        <taxon>Bacillati</taxon>
        <taxon>Bacillota</taxon>
        <taxon>Bacilli</taxon>
        <taxon>Bacillales</taxon>
        <taxon>Paenibacillaceae</taxon>
        <taxon>Paenibacillus</taxon>
    </lineage>
</organism>
<comment type="caution">
    <text evidence="1">The sequence shown here is derived from an EMBL/GenBank/DDBJ whole genome shotgun (WGS) entry which is preliminary data.</text>
</comment>
<reference evidence="1 2" key="1">
    <citation type="submission" date="2022-05" db="EMBL/GenBank/DDBJ databases">
        <title>Genome Sequencing of Bee-Associated Microbes.</title>
        <authorList>
            <person name="Dunlap C."/>
        </authorList>
    </citation>
    <scope>NUCLEOTIDE SEQUENCE [LARGE SCALE GENOMIC DNA]</scope>
    <source>
        <strain evidence="1 2">NRRL NRS-1438</strain>
    </source>
</reference>
<protein>
    <submittedName>
        <fullName evidence="1">Uncharacterized protein</fullName>
    </submittedName>
</protein>
<sequence>MSIFNDPPQLQPLRIPSTWLVTYNGFLEIDPKEVSPEDDTWLSFTQDLLQLQHNRYDIIVDLGWYPEAEPEGEYGLKLIKEKDWERPIGSLNTKNKDEVVHTIEMWLWRVGGGDF</sequence>
<proteinExistence type="predicted"/>
<evidence type="ECO:0000313" key="2">
    <source>
        <dbReference type="Proteomes" id="UP001207626"/>
    </source>
</evidence>